<keyword evidence="7 10" id="KW-1133">Transmembrane helix</keyword>
<comment type="subcellular location">
    <subcellularLocation>
        <location evidence="2">Cell membrane</location>
        <topology evidence="2">Multi-pass membrane protein</topology>
    </subcellularLocation>
</comment>
<evidence type="ECO:0000256" key="4">
    <source>
        <dbReference type="ARBA" id="ARBA00022475"/>
    </source>
</evidence>
<dbReference type="SMART" id="SM00388">
    <property type="entry name" value="HisKA"/>
    <property type="match status" value="1"/>
</dbReference>
<feature type="domain" description="Histidine kinase" evidence="11">
    <location>
        <begin position="432"/>
        <end position="658"/>
    </location>
</feature>
<dbReference type="SUPFAM" id="SSF52172">
    <property type="entry name" value="CheY-like"/>
    <property type="match status" value="1"/>
</dbReference>
<dbReference type="SUPFAM" id="SSF47384">
    <property type="entry name" value="Homodimeric domain of signal transducing histidine kinase"/>
    <property type="match status" value="1"/>
</dbReference>
<dbReference type="PANTHER" id="PTHR45339:SF1">
    <property type="entry name" value="HYBRID SIGNAL TRANSDUCTION HISTIDINE KINASE J"/>
    <property type="match status" value="1"/>
</dbReference>
<dbReference type="CDD" id="cd17546">
    <property type="entry name" value="REC_hyHK_CKI1_RcsC-like"/>
    <property type="match status" value="1"/>
</dbReference>
<keyword evidence="4" id="KW-1003">Cell membrane</keyword>
<dbReference type="CDD" id="cd16922">
    <property type="entry name" value="HATPase_EvgS-ArcB-TorS-like"/>
    <property type="match status" value="1"/>
</dbReference>
<protein>
    <recommendedName>
        <fullName evidence="3">histidine kinase</fullName>
        <ecNumber evidence="3">2.7.13.3</ecNumber>
    </recommendedName>
</protein>
<dbReference type="Pfam" id="PF02518">
    <property type="entry name" value="HATPase_c"/>
    <property type="match status" value="1"/>
</dbReference>
<dbReference type="SMART" id="SM00448">
    <property type="entry name" value="REC"/>
    <property type="match status" value="1"/>
</dbReference>
<keyword evidence="8" id="KW-0902">Two-component regulatory system</keyword>
<dbReference type="EC" id="2.7.13.3" evidence="3"/>
<dbReference type="InterPro" id="IPR036097">
    <property type="entry name" value="HisK_dim/P_sf"/>
</dbReference>
<feature type="transmembrane region" description="Helical" evidence="10">
    <location>
        <begin position="334"/>
        <end position="357"/>
    </location>
</feature>
<dbReference type="Gene3D" id="3.30.565.10">
    <property type="entry name" value="Histidine kinase-like ATPase, C-terminal domain"/>
    <property type="match status" value="1"/>
</dbReference>
<accession>A0A450YNZ9</accession>
<dbReference type="SUPFAM" id="SSF103190">
    <property type="entry name" value="Sensory domain-like"/>
    <property type="match status" value="1"/>
</dbReference>
<dbReference type="Gene3D" id="1.10.287.130">
    <property type="match status" value="1"/>
</dbReference>
<evidence type="ECO:0000256" key="7">
    <source>
        <dbReference type="ARBA" id="ARBA00022989"/>
    </source>
</evidence>
<dbReference type="EMBL" id="CAADFT010000024">
    <property type="protein sequence ID" value="VFK43248.1"/>
    <property type="molecule type" value="Genomic_DNA"/>
</dbReference>
<keyword evidence="10" id="KW-0472">Membrane</keyword>
<dbReference type="Gene3D" id="3.30.450.20">
    <property type="entry name" value="PAS domain"/>
    <property type="match status" value="1"/>
</dbReference>
<dbReference type="SMART" id="SM00387">
    <property type="entry name" value="HATPase_c"/>
    <property type="match status" value="1"/>
</dbReference>
<dbReference type="Pfam" id="PF00512">
    <property type="entry name" value="HisKA"/>
    <property type="match status" value="1"/>
</dbReference>
<dbReference type="PROSITE" id="PS50110">
    <property type="entry name" value="RESPONSE_REGULATORY"/>
    <property type="match status" value="1"/>
</dbReference>
<keyword evidence="5" id="KW-0597">Phosphoprotein</keyword>
<comment type="catalytic activity">
    <reaction evidence="1">
        <text>ATP + protein L-histidine = ADP + protein N-phospho-L-histidine.</text>
        <dbReference type="EC" id="2.7.13.3"/>
    </reaction>
</comment>
<evidence type="ECO:0000256" key="10">
    <source>
        <dbReference type="SAM" id="Phobius"/>
    </source>
</evidence>
<dbReference type="InterPro" id="IPR011006">
    <property type="entry name" value="CheY-like_superfamily"/>
</dbReference>
<comment type="caution">
    <text evidence="9">Lacks conserved residue(s) required for the propagation of feature annotation.</text>
</comment>
<dbReference type="InterPro" id="IPR001789">
    <property type="entry name" value="Sig_transdc_resp-reg_receiver"/>
</dbReference>
<dbReference type="InterPro" id="IPR036890">
    <property type="entry name" value="HATPase_C_sf"/>
</dbReference>
<gene>
    <name evidence="13" type="ORF">BECKTC1821E_GA0114239_10246</name>
</gene>
<evidence type="ECO:0000259" key="11">
    <source>
        <dbReference type="PROSITE" id="PS50109"/>
    </source>
</evidence>
<feature type="domain" description="Response regulatory" evidence="12">
    <location>
        <begin position="708"/>
        <end position="825"/>
    </location>
</feature>
<dbReference type="InterPro" id="IPR004358">
    <property type="entry name" value="Sig_transdc_His_kin-like_C"/>
</dbReference>
<organism evidence="13">
    <name type="scientific">Candidatus Kentrum sp. TC</name>
    <dbReference type="NCBI Taxonomy" id="2126339"/>
    <lineage>
        <taxon>Bacteria</taxon>
        <taxon>Pseudomonadati</taxon>
        <taxon>Pseudomonadota</taxon>
        <taxon>Gammaproteobacteria</taxon>
        <taxon>Candidatus Kentrum</taxon>
    </lineage>
</organism>
<dbReference type="CDD" id="cd00082">
    <property type="entry name" value="HisKA"/>
    <property type="match status" value="1"/>
</dbReference>
<evidence type="ECO:0000256" key="1">
    <source>
        <dbReference type="ARBA" id="ARBA00000085"/>
    </source>
</evidence>
<dbReference type="GO" id="GO:0005886">
    <property type="term" value="C:plasma membrane"/>
    <property type="evidence" value="ECO:0007669"/>
    <property type="project" value="UniProtKB-SubCell"/>
</dbReference>
<keyword evidence="6 10" id="KW-0812">Transmembrane</keyword>
<name>A0A450YNZ9_9GAMM</name>
<dbReference type="PRINTS" id="PR00344">
    <property type="entry name" value="BCTRLSENSOR"/>
</dbReference>
<evidence type="ECO:0000313" key="13">
    <source>
        <dbReference type="EMBL" id="VFK43248.1"/>
    </source>
</evidence>
<dbReference type="FunFam" id="3.30.565.10:FF:000010">
    <property type="entry name" value="Sensor histidine kinase RcsC"/>
    <property type="match status" value="1"/>
</dbReference>
<dbReference type="PANTHER" id="PTHR45339">
    <property type="entry name" value="HYBRID SIGNAL TRANSDUCTION HISTIDINE KINASE J"/>
    <property type="match status" value="1"/>
</dbReference>
<keyword evidence="13" id="KW-0808">Transferase</keyword>
<evidence type="ECO:0000256" key="3">
    <source>
        <dbReference type="ARBA" id="ARBA00012438"/>
    </source>
</evidence>
<keyword evidence="13" id="KW-0418">Kinase</keyword>
<dbReference type="InterPro" id="IPR005467">
    <property type="entry name" value="His_kinase_dom"/>
</dbReference>
<evidence type="ECO:0000256" key="9">
    <source>
        <dbReference type="PROSITE-ProRule" id="PRU00169"/>
    </source>
</evidence>
<proteinExistence type="predicted"/>
<sequence>MGLRSQIFLILLLFGLAPLVALVVINFPVILDRLDDLESKYHNSSRMSFLAEFHDLNQHLFSRNEMVRLLAKVPEPGFLPERSLRMRETPSAPGRFLPSPAQTDPRAREISLQVARMWYTNWINQSLRDQKDIVQILFLDKKGREKFWLERNPETLVFMLTKKANDRPTPAFLKAGARLNPGGFLASNISVSPKSADADPRYVMILRLISPITGYGGMTGKGLLGTVVISIDVSQLSKAFRDTYWVHSDGHYLSVDDGNIGSRAAFDDFPGLQRIFDNVSAKVSGDGKPEPEIWEGGDGRTVIWVPWFSTEQSGILWVGREVSSSPVVDILWEFPIRIIAIVLALIAVVLIVANWFAGRAERLGNELTDGIRRVVAHGEPVRFLWQRPQELREFGENLTKLTEINARHAEALKAHSKELEESNRYKSEFLTNVSHELRTPLNSIILLSKMLAENGDNRLSADHLKQSQVIHTAAQDLRSLIDDILDLSRIDAKQILLTEESIDLSALFTGLVELVEPQIKEKKLELHMEFEEGIPNSLISDNEKVRQILKNFLSNAIKFTREGGVVTMRVEHNIFEDESQRPIRISVQDTGIGIPPEKQGIVFEAFQQADGSTSRRYGGTGLGLTISRELAELLGGRIHLASEAGKGSTFSLLLPTIWQSSDNEQTAMRNQIIVGTTTAPLLQDDSRHESIECVQDRNSPNEDFGGRKILIVDNDIHALLALAPQLDRWGLVVAAAFDAEEASDTLAEDGPFDLILINVDLPEKDGFETIFQIRDRELFQDAPIVALTAKYTQETRKRCLAAGAVDCIVKPVQPLHLKRLLAGCLTSNHGIPDER</sequence>
<dbReference type="SUPFAM" id="SSF55874">
    <property type="entry name" value="ATPase domain of HSP90 chaperone/DNA topoisomerase II/histidine kinase"/>
    <property type="match status" value="1"/>
</dbReference>
<dbReference type="InterPro" id="IPR003661">
    <property type="entry name" value="HisK_dim/P_dom"/>
</dbReference>
<evidence type="ECO:0000256" key="8">
    <source>
        <dbReference type="ARBA" id="ARBA00023012"/>
    </source>
</evidence>
<evidence type="ECO:0000256" key="6">
    <source>
        <dbReference type="ARBA" id="ARBA00022692"/>
    </source>
</evidence>
<dbReference type="InterPro" id="IPR029151">
    <property type="entry name" value="Sensor-like_sf"/>
</dbReference>
<dbReference type="InterPro" id="IPR003594">
    <property type="entry name" value="HATPase_dom"/>
</dbReference>
<dbReference type="GO" id="GO:0000155">
    <property type="term" value="F:phosphorelay sensor kinase activity"/>
    <property type="evidence" value="ECO:0007669"/>
    <property type="project" value="InterPro"/>
</dbReference>
<evidence type="ECO:0000259" key="12">
    <source>
        <dbReference type="PROSITE" id="PS50110"/>
    </source>
</evidence>
<evidence type="ECO:0000256" key="5">
    <source>
        <dbReference type="ARBA" id="ARBA00022553"/>
    </source>
</evidence>
<dbReference type="AlphaFoldDB" id="A0A450YNZ9"/>
<evidence type="ECO:0000256" key="2">
    <source>
        <dbReference type="ARBA" id="ARBA00004651"/>
    </source>
</evidence>
<dbReference type="Pfam" id="PF00072">
    <property type="entry name" value="Response_reg"/>
    <property type="match status" value="1"/>
</dbReference>
<reference evidence="13" key="1">
    <citation type="submission" date="2019-02" db="EMBL/GenBank/DDBJ databases">
        <authorList>
            <person name="Gruber-Vodicka R. H."/>
            <person name="Seah K. B. B."/>
        </authorList>
    </citation>
    <scope>NUCLEOTIDE SEQUENCE</scope>
    <source>
        <strain evidence="13">BECK_BZ125</strain>
    </source>
</reference>
<dbReference type="Gene3D" id="3.40.50.2300">
    <property type="match status" value="1"/>
</dbReference>
<dbReference type="PROSITE" id="PS50109">
    <property type="entry name" value="HIS_KIN"/>
    <property type="match status" value="1"/>
</dbReference>